<sequence length="450" mass="49568">MKKILLSLFSFFSIYNYSQGCVDRIVCSDDMITLYLLDGNSLTWGRNQYGQLGNNTTTLQNTPVATINEDNWLVVNHGRMHSVAINQDGTLWTWGNNAVGQLGNGNTNNSYIPVQVGTDSDWTAISPGNLHTVALKSNGTLWGWGNNGAFEINNSASTYITSPVQMSLDTDWNKIYGGYFKTFVIKNNGTLWGIGRNNSGDLGTGNNFTLLNLTQIGTDTDWLKISAARDRYTIALKTNGTLWAWGNNENGRLGDGTTINRPAPVQIGNSTWKDVAAGNFHVIGIKSDGTLWQWGSYGWINGIMLIPNSNVPVQVGTDSNWKSVAAGYSSSYAIKEDNTLYAWGYNGGYLGDGTSTSYANPILFPCTTLSEESFENTDISIYPNPVKDELNIFNSTEISSFEIFNVIGQKVIQGTIQNNKINTAQLSDGMYICYLYKNNGQFVTHKFIKE</sequence>
<dbReference type="PRINTS" id="PR00633">
    <property type="entry name" value="RCCNDNSATION"/>
</dbReference>
<dbReference type="InterPro" id="IPR009091">
    <property type="entry name" value="RCC1/BLIP-II"/>
</dbReference>
<feature type="domain" description="Secretion system C-terminal sorting" evidence="3">
    <location>
        <begin position="381"/>
        <end position="448"/>
    </location>
</feature>
<protein>
    <submittedName>
        <fullName evidence="5">Putative secreted protein (Por secretion system target)</fullName>
    </submittedName>
</protein>
<dbReference type="Proteomes" id="UP000249620">
    <property type="component" value="Unassembled WGS sequence"/>
</dbReference>
<dbReference type="Gene3D" id="2.130.10.30">
    <property type="entry name" value="Regulator of chromosome condensation 1/beta-lactamase-inhibitor protein II"/>
    <property type="match status" value="2"/>
</dbReference>
<keyword evidence="2" id="KW-0677">Repeat</keyword>
<dbReference type="PANTHER" id="PTHR22870:SF408">
    <property type="entry name" value="OS09G0560450 PROTEIN"/>
    <property type="match status" value="1"/>
</dbReference>
<evidence type="ECO:0000259" key="4">
    <source>
        <dbReference type="Pfam" id="PF25390"/>
    </source>
</evidence>
<organism evidence="5 6">
    <name type="scientific">Flavobacterium aquaticum</name>
    <dbReference type="NCBI Taxonomy" id="1236486"/>
    <lineage>
        <taxon>Bacteria</taxon>
        <taxon>Pseudomonadati</taxon>
        <taxon>Bacteroidota</taxon>
        <taxon>Flavobacteriia</taxon>
        <taxon>Flavobacteriales</taxon>
        <taxon>Flavobacteriaceae</taxon>
        <taxon>Flavobacterium</taxon>
    </lineage>
</organism>
<evidence type="ECO:0000256" key="2">
    <source>
        <dbReference type="ARBA" id="ARBA00022737"/>
    </source>
</evidence>
<dbReference type="InterPro" id="IPR026444">
    <property type="entry name" value="Secre_tail"/>
</dbReference>
<evidence type="ECO:0000259" key="3">
    <source>
        <dbReference type="Pfam" id="PF18962"/>
    </source>
</evidence>
<dbReference type="RefSeq" id="WP_111567747.1">
    <property type="nucleotide sequence ID" value="NZ_QLMI01000009.1"/>
</dbReference>
<keyword evidence="1" id="KW-0732">Signal</keyword>
<gene>
    <name evidence="5" type="ORF">B0I03_10923</name>
</gene>
<reference evidence="5 6" key="1">
    <citation type="submission" date="2018-06" db="EMBL/GenBank/DDBJ databases">
        <title>Genomic Encyclopedia of Type Strains, Phase III (KMG-III): the genomes of soil and plant-associated and newly described type strains.</title>
        <authorList>
            <person name="Whitman W."/>
        </authorList>
    </citation>
    <scope>NUCLEOTIDE SEQUENCE [LARGE SCALE GENOMIC DNA]</scope>
    <source>
        <strain evidence="5 6">CGMCC 1.12398</strain>
    </source>
</reference>
<dbReference type="Pfam" id="PF25390">
    <property type="entry name" value="WD40_RLD"/>
    <property type="match status" value="1"/>
</dbReference>
<dbReference type="SUPFAM" id="SSF50985">
    <property type="entry name" value="RCC1/BLIP-II"/>
    <property type="match status" value="2"/>
</dbReference>
<evidence type="ECO:0000313" key="6">
    <source>
        <dbReference type="Proteomes" id="UP000249620"/>
    </source>
</evidence>
<dbReference type="Pfam" id="PF13540">
    <property type="entry name" value="RCC1_2"/>
    <property type="match status" value="1"/>
</dbReference>
<evidence type="ECO:0000313" key="5">
    <source>
        <dbReference type="EMBL" id="RAK19763.1"/>
    </source>
</evidence>
<evidence type="ECO:0000256" key="1">
    <source>
        <dbReference type="ARBA" id="ARBA00022729"/>
    </source>
</evidence>
<dbReference type="AlphaFoldDB" id="A0A327YFZ1"/>
<dbReference type="Pfam" id="PF18962">
    <property type="entry name" value="Por_Secre_tail"/>
    <property type="match status" value="1"/>
</dbReference>
<dbReference type="PANTHER" id="PTHR22870">
    <property type="entry name" value="REGULATOR OF CHROMOSOME CONDENSATION"/>
    <property type="match status" value="1"/>
</dbReference>
<feature type="domain" description="RCC1-like" evidence="4">
    <location>
        <begin position="24"/>
        <end position="266"/>
    </location>
</feature>
<dbReference type="OrthoDB" id="1081439at2"/>
<proteinExistence type="predicted"/>
<keyword evidence="6" id="KW-1185">Reference proteome</keyword>
<dbReference type="InterPro" id="IPR058923">
    <property type="entry name" value="RCC1-like_dom"/>
</dbReference>
<comment type="caution">
    <text evidence="5">The sequence shown here is derived from an EMBL/GenBank/DDBJ whole genome shotgun (WGS) entry which is preliminary data.</text>
</comment>
<name>A0A327YFZ1_9FLAO</name>
<dbReference type="PROSITE" id="PS50012">
    <property type="entry name" value="RCC1_3"/>
    <property type="match status" value="3"/>
</dbReference>
<dbReference type="EMBL" id="QLMI01000009">
    <property type="protein sequence ID" value="RAK19763.1"/>
    <property type="molecule type" value="Genomic_DNA"/>
</dbReference>
<dbReference type="NCBIfam" id="TIGR04183">
    <property type="entry name" value="Por_Secre_tail"/>
    <property type="match status" value="1"/>
</dbReference>
<accession>A0A327YFZ1</accession>
<dbReference type="InterPro" id="IPR000408">
    <property type="entry name" value="Reg_chr_condens"/>
</dbReference>
<dbReference type="InterPro" id="IPR051210">
    <property type="entry name" value="Ub_ligase/GEF_domain"/>
</dbReference>